<organism evidence="1 2">
    <name type="scientific">Campylobacter massiliensis</name>
    <dbReference type="NCBI Taxonomy" id="2762557"/>
    <lineage>
        <taxon>Bacteria</taxon>
        <taxon>Pseudomonadati</taxon>
        <taxon>Campylobacterota</taxon>
        <taxon>Epsilonproteobacteria</taxon>
        <taxon>Campylobacterales</taxon>
        <taxon>Campylobacteraceae</taxon>
        <taxon>Campylobacter</taxon>
    </lineage>
</organism>
<comment type="caution">
    <text evidence="1">The sequence shown here is derived from an EMBL/GenBank/DDBJ whole genome shotgun (WGS) entry which is preliminary data.</text>
</comment>
<proteinExistence type="predicted"/>
<keyword evidence="2" id="KW-1185">Reference proteome</keyword>
<evidence type="ECO:0000313" key="1">
    <source>
        <dbReference type="EMBL" id="MBC2883508.1"/>
    </source>
</evidence>
<reference evidence="1 2" key="1">
    <citation type="submission" date="2020-08" db="EMBL/GenBank/DDBJ databases">
        <title>Complete genome and description of Campylobacter massiliensis Marseille-Q3452 sp. nov.</title>
        <authorList>
            <person name="Antezack A."/>
        </authorList>
    </citation>
    <scope>NUCLEOTIDE SEQUENCE [LARGE SCALE GENOMIC DNA]</scope>
    <source>
        <strain evidence="1 2">Marseille-Q3452</strain>
    </source>
</reference>
<dbReference type="AlphaFoldDB" id="A0A842J7T2"/>
<dbReference type="Proteomes" id="UP000552683">
    <property type="component" value="Unassembled WGS sequence"/>
</dbReference>
<name>A0A842J7T2_9BACT</name>
<evidence type="ECO:0000313" key="2">
    <source>
        <dbReference type="Proteomes" id="UP000552683"/>
    </source>
</evidence>
<protein>
    <submittedName>
        <fullName evidence="1">Uncharacterized protein</fullName>
    </submittedName>
</protein>
<accession>A0A842J7T2</accession>
<dbReference type="SUPFAM" id="SSF103032">
    <property type="entry name" value="Hypothetical protein YwqG"/>
    <property type="match status" value="1"/>
</dbReference>
<gene>
    <name evidence="1" type="ORF">H7R39_09640</name>
</gene>
<dbReference type="RefSeq" id="WP_185899022.1">
    <property type="nucleotide sequence ID" value="NZ_JACLZK010000002.1"/>
</dbReference>
<dbReference type="EMBL" id="JACLZK010000002">
    <property type="protein sequence ID" value="MBC2883508.1"/>
    <property type="molecule type" value="Genomic_DNA"/>
</dbReference>
<sequence>MQNLRARYEKYGLGRIFEEIKNYAKNAVKISAKESADRQIGLGASKFGEPFSEPWLVNEQTGEPLRFIAQINFSEVLWVEKLGKTSASGFYCYRLAAMMKTR</sequence>
<dbReference type="InterPro" id="IPR035948">
    <property type="entry name" value="YwqG-like_sf"/>
</dbReference>
<dbReference type="Gene3D" id="2.30.320.10">
    <property type="entry name" value="YwqG-like"/>
    <property type="match status" value="1"/>
</dbReference>